<evidence type="ECO:0000313" key="9">
    <source>
        <dbReference type="EMBL" id="KAF1992484.1"/>
    </source>
</evidence>
<dbReference type="Gene3D" id="1.20.1250.20">
    <property type="entry name" value="MFS general substrate transporter like domains"/>
    <property type="match status" value="1"/>
</dbReference>
<dbReference type="PROSITE" id="PS50850">
    <property type="entry name" value="MFS"/>
    <property type="match status" value="1"/>
</dbReference>
<keyword evidence="4 7" id="KW-1133">Transmembrane helix</keyword>
<feature type="region of interest" description="Disordered" evidence="6">
    <location>
        <begin position="1"/>
        <end position="30"/>
    </location>
</feature>
<dbReference type="GO" id="GO:0005886">
    <property type="term" value="C:plasma membrane"/>
    <property type="evidence" value="ECO:0007669"/>
    <property type="project" value="TreeGrafter"/>
</dbReference>
<feature type="transmembrane region" description="Helical" evidence="7">
    <location>
        <begin position="120"/>
        <end position="140"/>
    </location>
</feature>
<evidence type="ECO:0000256" key="3">
    <source>
        <dbReference type="ARBA" id="ARBA00022692"/>
    </source>
</evidence>
<feature type="transmembrane region" description="Helical" evidence="7">
    <location>
        <begin position="317"/>
        <end position="341"/>
    </location>
</feature>
<dbReference type="Pfam" id="PF07690">
    <property type="entry name" value="MFS_1"/>
    <property type="match status" value="1"/>
</dbReference>
<feature type="transmembrane region" description="Helical" evidence="7">
    <location>
        <begin position="411"/>
        <end position="436"/>
    </location>
</feature>
<dbReference type="PANTHER" id="PTHR23502">
    <property type="entry name" value="MAJOR FACILITATOR SUPERFAMILY"/>
    <property type="match status" value="1"/>
</dbReference>
<feature type="transmembrane region" description="Helical" evidence="7">
    <location>
        <begin position="443"/>
        <end position="466"/>
    </location>
</feature>
<dbReference type="InterPro" id="IPR020846">
    <property type="entry name" value="MFS_dom"/>
</dbReference>
<dbReference type="EMBL" id="ML977137">
    <property type="protein sequence ID" value="KAF1992484.1"/>
    <property type="molecule type" value="Genomic_DNA"/>
</dbReference>
<dbReference type="SUPFAM" id="SSF103473">
    <property type="entry name" value="MFS general substrate transporter"/>
    <property type="match status" value="1"/>
</dbReference>
<evidence type="ECO:0000256" key="5">
    <source>
        <dbReference type="ARBA" id="ARBA00023136"/>
    </source>
</evidence>
<dbReference type="AlphaFoldDB" id="A0A6G1HHC6"/>
<dbReference type="GO" id="GO:0000297">
    <property type="term" value="F:spermine transmembrane transporter activity"/>
    <property type="evidence" value="ECO:0007669"/>
    <property type="project" value="TreeGrafter"/>
</dbReference>
<dbReference type="OrthoDB" id="3936150at2759"/>
<evidence type="ECO:0000256" key="2">
    <source>
        <dbReference type="ARBA" id="ARBA00008335"/>
    </source>
</evidence>
<feature type="domain" description="Major facilitator superfamily (MFS) profile" evidence="8">
    <location>
        <begin position="55"/>
        <end position="514"/>
    </location>
</feature>
<evidence type="ECO:0000256" key="7">
    <source>
        <dbReference type="SAM" id="Phobius"/>
    </source>
</evidence>
<dbReference type="Proteomes" id="UP000800041">
    <property type="component" value="Unassembled WGS sequence"/>
</dbReference>
<feature type="transmembrane region" description="Helical" evidence="7">
    <location>
        <begin position="183"/>
        <end position="203"/>
    </location>
</feature>
<feature type="transmembrane region" description="Helical" evidence="7">
    <location>
        <begin position="385"/>
        <end position="405"/>
    </location>
</feature>
<dbReference type="InterPro" id="IPR011701">
    <property type="entry name" value="MFS"/>
</dbReference>
<feature type="transmembrane region" description="Helical" evidence="7">
    <location>
        <begin position="93"/>
        <end position="113"/>
    </location>
</feature>
<feature type="transmembrane region" description="Helical" evidence="7">
    <location>
        <begin position="209"/>
        <end position="227"/>
    </location>
</feature>
<dbReference type="FunFam" id="1.20.1250.20:FF:000082">
    <property type="entry name" value="MFS multidrug transporter, putative"/>
    <property type="match status" value="1"/>
</dbReference>
<feature type="transmembrane region" description="Helical" evidence="7">
    <location>
        <begin position="146"/>
        <end position="171"/>
    </location>
</feature>
<dbReference type="CDD" id="cd17323">
    <property type="entry name" value="MFS_Tpo1_MDR_like"/>
    <property type="match status" value="1"/>
</dbReference>
<keyword evidence="3 7" id="KW-0812">Transmembrane</keyword>
<keyword evidence="10" id="KW-1185">Reference proteome</keyword>
<dbReference type="InterPro" id="IPR036259">
    <property type="entry name" value="MFS_trans_sf"/>
</dbReference>
<evidence type="ECO:0000313" key="10">
    <source>
        <dbReference type="Proteomes" id="UP000800041"/>
    </source>
</evidence>
<organism evidence="9 10">
    <name type="scientific">Aulographum hederae CBS 113979</name>
    <dbReference type="NCBI Taxonomy" id="1176131"/>
    <lineage>
        <taxon>Eukaryota</taxon>
        <taxon>Fungi</taxon>
        <taxon>Dikarya</taxon>
        <taxon>Ascomycota</taxon>
        <taxon>Pezizomycotina</taxon>
        <taxon>Dothideomycetes</taxon>
        <taxon>Pleosporomycetidae</taxon>
        <taxon>Aulographales</taxon>
        <taxon>Aulographaceae</taxon>
    </lineage>
</organism>
<name>A0A6G1HHC6_9PEZI</name>
<accession>A0A6G1HHC6</accession>
<proteinExistence type="inferred from homology"/>
<feature type="transmembrane region" description="Helical" evidence="7">
    <location>
        <begin position="53"/>
        <end position="73"/>
    </location>
</feature>
<feature type="transmembrane region" description="Helical" evidence="7">
    <location>
        <begin position="478"/>
        <end position="498"/>
    </location>
</feature>
<sequence length="514" mass="57451">MGSRRSSETCFTTSDPEPPDLEQGIQREKSRPVEIPWDKDPANAMNWSKANRIYHTLIPAGCAFICTLASSIYTPGIPEVSETFNVSEEVALIPYSIYVIGLAFGPTVSAPLSETFGRRIVYQTCVPVFALFILGSGFAQNIETLIILRFFAGFFGSPSLSIGSATISDIWAQQDRAIPMSSYVATPFLAPALGPLLGGYSTMGANWRWNAWITLFFSIICLAPVYLGMRETYKKIILEKRAKRERKSRGESEPSRPPMGPTLHRFFRQTLSRPLYMLFTEPIPGLFALYVAFNFAVQYTFYAAFPLVFESAYGFSLGQVGLTFLGLGVGVFFGFLALIYFNLKPYKRWVIELKTAQAKETRKAQEEGRDVPSHAKTPPPAEWRLILAFPASILMPISLFLFAWTVGRTHWIVPVIAEALFGMAQLQIFMAATMYVMDCYGPLFGASAMAANTLLRYILSAAFPLFALQMYRGLGPDWATSLLAFVSCVLAVIPWCFWRWGPALRRRSGFKTEQ</sequence>
<evidence type="ECO:0000259" key="8">
    <source>
        <dbReference type="PROSITE" id="PS50850"/>
    </source>
</evidence>
<reference evidence="9" key="1">
    <citation type="journal article" date="2020" name="Stud. Mycol.">
        <title>101 Dothideomycetes genomes: a test case for predicting lifestyles and emergence of pathogens.</title>
        <authorList>
            <person name="Haridas S."/>
            <person name="Albert R."/>
            <person name="Binder M."/>
            <person name="Bloem J."/>
            <person name="Labutti K."/>
            <person name="Salamov A."/>
            <person name="Andreopoulos B."/>
            <person name="Baker S."/>
            <person name="Barry K."/>
            <person name="Bills G."/>
            <person name="Bluhm B."/>
            <person name="Cannon C."/>
            <person name="Castanera R."/>
            <person name="Culley D."/>
            <person name="Daum C."/>
            <person name="Ezra D."/>
            <person name="Gonzalez J."/>
            <person name="Henrissat B."/>
            <person name="Kuo A."/>
            <person name="Liang C."/>
            <person name="Lipzen A."/>
            <person name="Lutzoni F."/>
            <person name="Magnuson J."/>
            <person name="Mondo S."/>
            <person name="Nolan M."/>
            <person name="Ohm R."/>
            <person name="Pangilinan J."/>
            <person name="Park H.-J."/>
            <person name="Ramirez L."/>
            <person name="Alfaro M."/>
            <person name="Sun H."/>
            <person name="Tritt A."/>
            <person name="Yoshinaga Y."/>
            <person name="Zwiers L.-H."/>
            <person name="Turgeon B."/>
            <person name="Goodwin S."/>
            <person name="Spatafora J."/>
            <person name="Crous P."/>
            <person name="Grigoriev I."/>
        </authorList>
    </citation>
    <scope>NUCLEOTIDE SEQUENCE</scope>
    <source>
        <strain evidence="9">CBS 113979</strain>
    </source>
</reference>
<gene>
    <name evidence="9" type="ORF">K402DRAFT_321245</name>
</gene>
<evidence type="ECO:0000256" key="1">
    <source>
        <dbReference type="ARBA" id="ARBA00004141"/>
    </source>
</evidence>
<evidence type="ECO:0000256" key="6">
    <source>
        <dbReference type="SAM" id="MobiDB-lite"/>
    </source>
</evidence>
<keyword evidence="5 7" id="KW-0472">Membrane</keyword>
<dbReference type="GO" id="GO:0015606">
    <property type="term" value="F:spermidine transmembrane transporter activity"/>
    <property type="evidence" value="ECO:0007669"/>
    <property type="project" value="TreeGrafter"/>
</dbReference>
<protein>
    <submittedName>
        <fullName evidence="9">MFS general substrate transporter</fullName>
    </submittedName>
</protein>
<comment type="subcellular location">
    <subcellularLocation>
        <location evidence="1">Membrane</location>
        <topology evidence="1">Multi-pass membrane protein</topology>
    </subcellularLocation>
</comment>
<feature type="transmembrane region" description="Helical" evidence="7">
    <location>
        <begin position="275"/>
        <end position="297"/>
    </location>
</feature>
<dbReference type="PANTHER" id="PTHR23502:SF38">
    <property type="entry name" value="POLYAMINE TRANSPORTER 4"/>
    <property type="match status" value="1"/>
</dbReference>
<evidence type="ECO:0000256" key="4">
    <source>
        <dbReference type="ARBA" id="ARBA00022989"/>
    </source>
</evidence>
<comment type="similarity">
    <text evidence="2">Belongs to the major facilitator superfamily.</text>
</comment>